<dbReference type="PANTHER" id="PTHR37693">
    <property type="entry name" value="PHOSPHATIDYLGLYCEROL LYSYLTRANSFERASE"/>
    <property type="match status" value="1"/>
</dbReference>
<keyword evidence="6" id="KW-0175">Coiled coil</keyword>
<keyword evidence="4 7" id="KW-1133">Transmembrane helix</keyword>
<keyword evidence="2" id="KW-1003">Cell membrane</keyword>
<keyword evidence="5 7" id="KW-0472">Membrane</keyword>
<evidence type="ECO:0000256" key="5">
    <source>
        <dbReference type="ARBA" id="ARBA00023136"/>
    </source>
</evidence>
<dbReference type="Proteomes" id="UP000290909">
    <property type="component" value="Chromosome"/>
</dbReference>
<organism evidence="8 9">
    <name type="scientific">Acholeplasma hippikon</name>
    <dbReference type="NCBI Taxonomy" id="264636"/>
    <lineage>
        <taxon>Bacteria</taxon>
        <taxon>Bacillati</taxon>
        <taxon>Mycoplasmatota</taxon>
        <taxon>Mollicutes</taxon>
        <taxon>Acholeplasmatales</taxon>
        <taxon>Acholeplasmataceae</taxon>
        <taxon>Acholeplasma</taxon>
    </lineage>
</organism>
<evidence type="ECO:0000256" key="4">
    <source>
        <dbReference type="ARBA" id="ARBA00022989"/>
    </source>
</evidence>
<feature type="transmembrane region" description="Helical" evidence="7">
    <location>
        <begin position="159"/>
        <end position="182"/>
    </location>
</feature>
<evidence type="ECO:0000256" key="1">
    <source>
        <dbReference type="ARBA" id="ARBA00004651"/>
    </source>
</evidence>
<feature type="transmembrane region" description="Helical" evidence="7">
    <location>
        <begin position="233"/>
        <end position="256"/>
    </location>
</feature>
<feature type="transmembrane region" description="Helical" evidence="7">
    <location>
        <begin position="10"/>
        <end position="28"/>
    </location>
</feature>
<feature type="transmembrane region" description="Helical" evidence="7">
    <location>
        <begin position="268"/>
        <end position="285"/>
    </location>
</feature>
<evidence type="ECO:0000256" key="2">
    <source>
        <dbReference type="ARBA" id="ARBA00022475"/>
    </source>
</evidence>
<proteinExistence type="predicted"/>
<feature type="transmembrane region" description="Helical" evidence="7">
    <location>
        <begin position="322"/>
        <end position="338"/>
    </location>
</feature>
<evidence type="ECO:0000256" key="6">
    <source>
        <dbReference type="SAM" id="Coils"/>
    </source>
</evidence>
<dbReference type="EMBL" id="LR215050">
    <property type="protein sequence ID" value="VEU82212.1"/>
    <property type="molecule type" value="Genomic_DNA"/>
</dbReference>
<dbReference type="Pfam" id="PF03706">
    <property type="entry name" value="LPG_synthase_TM"/>
    <property type="match status" value="1"/>
</dbReference>
<evidence type="ECO:0000256" key="3">
    <source>
        <dbReference type="ARBA" id="ARBA00022692"/>
    </source>
</evidence>
<dbReference type="KEGG" id="ahk:NCTC10172_00219"/>
<feature type="coiled-coil region" evidence="6">
    <location>
        <begin position="192"/>
        <end position="219"/>
    </location>
</feature>
<keyword evidence="3 7" id="KW-0812">Transmembrane</keyword>
<dbReference type="GO" id="GO:0005886">
    <property type="term" value="C:plasma membrane"/>
    <property type="evidence" value="ECO:0007669"/>
    <property type="project" value="UniProtKB-SubCell"/>
</dbReference>
<evidence type="ECO:0000313" key="9">
    <source>
        <dbReference type="Proteomes" id="UP000290909"/>
    </source>
</evidence>
<comment type="subcellular location">
    <subcellularLocation>
        <location evidence="1">Cell membrane</location>
        <topology evidence="1">Multi-pass membrane protein</topology>
    </subcellularLocation>
</comment>
<gene>
    <name evidence="8" type="ORF">NCTC10172_00219</name>
</gene>
<accession>A0A449BIE6</accession>
<evidence type="ECO:0000256" key="7">
    <source>
        <dbReference type="SAM" id="Phobius"/>
    </source>
</evidence>
<evidence type="ECO:0000313" key="8">
    <source>
        <dbReference type="EMBL" id="VEU82212.1"/>
    </source>
</evidence>
<dbReference type="AlphaFoldDB" id="A0A449BIE6"/>
<keyword evidence="9" id="KW-1185">Reference proteome</keyword>
<dbReference type="STRING" id="1408416.GCA_000702765_00774"/>
<dbReference type="NCBIfam" id="TIGR00374">
    <property type="entry name" value="flippase-like domain"/>
    <property type="match status" value="1"/>
</dbReference>
<dbReference type="PANTHER" id="PTHR37693:SF1">
    <property type="entry name" value="INTEGRAL MEMBRANE PROTEIN"/>
    <property type="match status" value="1"/>
</dbReference>
<feature type="transmembrane region" description="Helical" evidence="7">
    <location>
        <begin position="121"/>
        <end position="147"/>
    </location>
</feature>
<reference evidence="8 9" key="1">
    <citation type="submission" date="2019-01" db="EMBL/GenBank/DDBJ databases">
        <authorList>
            <consortium name="Pathogen Informatics"/>
        </authorList>
    </citation>
    <scope>NUCLEOTIDE SEQUENCE [LARGE SCALE GENOMIC DNA]</scope>
    <source>
        <strain evidence="8 9">NCTC10172</strain>
    </source>
</reference>
<feature type="transmembrane region" description="Helical" evidence="7">
    <location>
        <begin position="48"/>
        <end position="70"/>
    </location>
</feature>
<dbReference type="InterPro" id="IPR022791">
    <property type="entry name" value="L-PG_synthase/AglD"/>
</dbReference>
<protein>
    <submittedName>
        <fullName evidence="8">Uncharacterized protein</fullName>
    </submittedName>
</protein>
<name>A0A449BIE6_9MOLU</name>
<sequence length="348" mass="39167">MQEQQSNKKIWLNIVMVVVIILAGLTIIGSLHDFELVLEKLKTMKLPYYLGALGLSLVGLVLITLSNLIVQRAINKDLPMKTGFFIQSVEPFFNGITPFSSGAQPFQVYFYRKHHLKPEQATSIVLVVSILYQIACVALSLVGLILFFNQITSSLGLSFIFLMIGIFINAFVLVLLFLMAYVKGFKNLIYKLLMLLSKIKFLKKKMEQLMEKSDKFVHNFQKGVKFLFTKKRVFIGSLSTKFAALFITYLTTILIAKALGATLTTSENFYLVFTSLLAATSMFFVPLPGASGGTEAIFAGMIGAMFESPEIAISLMILWRVATYYFGMLYGFVSYLILQKMKVKEVWI</sequence>